<proteinExistence type="inferred from homology"/>
<dbReference type="Gene3D" id="3.90.550.10">
    <property type="entry name" value="Spore Coat Polysaccharide Biosynthesis Protein SpsA, Chain A"/>
    <property type="match status" value="1"/>
</dbReference>
<dbReference type="InterPro" id="IPR029044">
    <property type="entry name" value="Nucleotide-diphossugar_trans"/>
</dbReference>
<dbReference type="Pfam" id="PF00535">
    <property type="entry name" value="Glycos_transf_2"/>
    <property type="match status" value="1"/>
</dbReference>
<dbReference type="KEGG" id="cbac:JI75_07920"/>
<dbReference type="InterPro" id="IPR001173">
    <property type="entry name" value="Glyco_trans_2-like"/>
</dbReference>
<dbReference type="STRING" id="1531429.JI75_07920"/>
<dbReference type="EMBL" id="CP009302">
    <property type="protein sequence ID" value="AJC12590.1"/>
    <property type="molecule type" value="Genomic_DNA"/>
</dbReference>
<dbReference type="OrthoDB" id="9810303at2"/>
<dbReference type="InterPro" id="IPR050256">
    <property type="entry name" value="Glycosyltransferase_2"/>
</dbReference>
<evidence type="ECO:0000259" key="2">
    <source>
        <dbReference type="Pfam" id="PF00535"/>
    </source>
</evidence>
<comment type="similarity">
    <text evidence="1">Belongs to the glycosyltransferase 2 family.</text>
</comment>
<organism evidence="3 4">
    <name type="scientific">Berryella intestinalis</name>
    <dbReference type="NCBI Taxonomy" id="1531429"/>
    <lineage>
        <taxon>Bacteria</taxon>
        <taxon>Bacillati</taxon>
        <taxon>Actinomycetota</taxon>
        <taxon>Coriobacteriia</taxon>
        <taxon>Eggerthellales</taxon>
        <taxon>Eggerthellaceae</taxon>
        <taxon>Berryella</taxon>
    </lineage>
</organism>
<protein>
    <submittedName>
        <fullName evidence="3">Glycosyl transferase family 2</fullName>
    </submittedName>
</protein>
<reference evidence="4" key="1">
    <citation type="submission" date="2014-08" db="EMBL/GenBank/DDBJ databases">
        <title>Coriobacteriaceae sp. complete genome.</title>
        <authorList>
            <person name="Looft T."/>
            <person name="Bayles D.O."/>
            <person name="Stanton T.B."/>
        </authorList>
    </citation>
    <scope>NUCLEOTIDE SEQUENCE [LARGE SCALE GENOMIC DNA]</scope>
    <source>
        <strain evidence="4">68-1-3</strain>
    </source>
</reference>
<dbReference type="AlphaFoldDB" id="A0A0A8B5D3"/>
<dbReference type="SUPFAM" id="SSF53448">
    <property type="entry name" value="Nucleotide-diphospho-sugar transferases"/>
    <property type="match status" value="1"/>
</dbReference>
<dbReference type="HOGENOM" id="CLU_033536_7_4_11"/>
<feature type="domain" description="Glycosyltransferase 2-like" evidence="2">
    <location>
        <begin position="11"/>
        <end position="164"/>
    </location>
</feature>
<dbReference type="RefSeq" id="WP_039690020.1">
    <property type="nucleotide sequence ID" value="NZ_CP009302.1"/>
</dbReference>
<accession>A0A0A8B5D3</accession>
<sequence length="242" mass="26681">MADLRKRVLALVPAYNEEGSIVSAIEDLKAHASDIDYLVVNDGSRDATASICRERGYRMLSLPINLGLTGAFQAGMKYAHEQAYDYVIQFDADGQHSAAYVSDLVACAESTGADIVVGSRFVNCRKPLSARMMGSTLITAMIKLTTGQKIQDPTSGMRLFSARVVPLFARDSDFGPEPDTLSYLMRNGFEVREVPVEMRERIAGESYLNFTKSVSYMLRMGVSILLVLWFRKKGEICSSSCS</sequence>
<keyword evidence="4" id="KW-1185">Reference proteome</keyword>
<dbReference type="PANTHER" id="PTHR48090:SF7">
    <property type="entry name" value="RFBJ PROTEIN"/>
    <property type="match status" value="1"/>
</dbReference>
<reference evidence="3 4" key="2">
    <citation type="journal article" date="2015" name="Genome Announc.">
        <title>Complete Genome Sequence of Coriobacteriaceae Strain 68-1-3, a Novel Mucus-Degrading Isolate from the Swine Intestinal Tract.</title>
        <authorList>
            <person name="Looft T."/>
            <person name="Bayles D.O."/>
            <person name="Alt D.P."/>
            <person name="Stanton T.B."/>
        </authorList>
    </citation>
    <scope>NUCLEOTIDE SEQUENCE [LARGE SCALE GENOMIC DNA]</scope>
    <source>
        <strain evidence="3 4">68-1-3</strain>
    </source>
</reference>
<keyword evidence="3" id="KW-0808">Transferase</keyword>
<dbReference type="PANTHER" id="PTHR48090">
    <property type="entry name" value="UNDECAPRENYL-PHOSPHATE 4-DEOXY-4-FORMAMIDO-L-ARABINOSE TRANSFERASE-RELATED"/>
    <property type="match status" value="1"/>
</dbReference>
<name>A0A0A8B5D3_9ACTN</name>
<evidence type="ECO:0000256" key="1">
    <source>
        <dbReference type="ARBA" id="ARBA00006739"/>
    </source>
</evidence>
<dbReference type="Proteomes" id="UP000031121">
    <property type="component" value="Chromosome"/>
</dbReference>
<evidence type="ECO:0000313" key="4">
    <source>
        <dbReference type="Proteomes" id="UP000031121"/>
    </source>
</evidence>
<gene>
    <name evidence="3" type="ORF">JI75_07920</name>
</gene>
<evidence type="ECO:0000313" key="3">
    <source>
        <dbReference type="EMBL" id="AJC12590.1"/>
    </source>
</evidence>
<dbReference type="GO" id="GO:0016740">
    <property type="term" value="F:transferase activity"/>
    <property type="evidence" value="ECO:0007669"/>
    <property type="project" value="UniProtKB-KW"/>
</dbReference>
<dbReference type="CDD" id="cd04179">
    <property type="entry name" value="DPM_DPG-synthase_like"/>
    <property type="match status" value="1"/>
</dbReference>